<evidence type="ECO:0000313" key="1">
    <source>
        <dbReference type="EMBL" id="KAL3390584.1"/>
    </source>
</evidence>
<gene>
    <name evidence="1" type="ORF">TKK_014727</name>
</gene>
<evidence type="ECO:0000313" key="2">
    <source>
        <dbReference type="Proteomes" id="UP001627154"/>
    </source>
</evidence>
<accession>A0ABD2WBY5</accession>
<dbReference type="EMBL" id="JBJJXI010000117">
    <property type="protein sequence ID" value="KAL3390584.1"/>
    <property type="molecule type" value="Genomic_DNA"/>
</dbReference>
<organism evidence="1 2">
    <name type="scientific">Trichogramma kaykai</name>
    <dbReference type="NCBI Taxonomy" id="54128"/>
    <lineage>
        <taxon>Eukaryota</taxon>
        <taxon>Metazoa</taxon>
        <taxon>Ecdysozoa</taxon>
        <taxon>Arthropoda</taxon>
        <taxon>Hexapoda</taxon>
        <taxon>Insecta</taxon>
        <taxon>Pterygota</taxon>
        <taxon>Neoptera</taxon>
        <taxon>Endopterygota</taxon>
        <taxon>Hymenoptera</taxon>
        <taxon>Apocrita</taxon>
        <taxon>Proctotrupomorpha</taxon>
        <taxon>Chalcidoidea</taxon>
        <taxon>Trichogrammatidae</taxon>
        <taxon>Trichogramma</taxon>
    </lineage>
</organism>
<dbReference type="Proteomes" id="UP001627154">
    <property type="component" value="Unassembled WGS sequence"/>
</dbReference>
<proteinExistence type="predicted"/>
<name>A0ABD2WBY5_9HYME</name>
<dbReference type="AlphaFoldDB" id="A0ABD2WBY5"/>
<protein>
    <submittedName>
        <fullName evidence="1">Uncharacterized protein</fullName>
    </submittedName>
</protein>
<keyword evidence="2" id="KW-1185">Reference proteome</keyword>
<comment type="caution">
    <text evidence="1">The sequence shown here is derived from an EMBL/GenBank/DDBJ whole genome shotgun (WGS) entry which is preliminary data.</text>
</comment>
<sequence>MRASETPVARSRRRVRYIPASFIEAVCARDVYNMLRIFASICVLSKDSSANDEGSSRLEGSKCVTVLGDSFPRKSFDDDDDGDEDGQVCTRRCAARKRTCAPPPRMCQFIIQECKSERNREQTRMREGATTIILVDEFCKRLA</sequence>
<reference evidence="1 2" key="1">
    <citation type="journal article" date="2024" name="bioRxiv">
        <title>A reference genome for Trichogramma kaykai: A tiny desert-dwelling parasitoid wasp with competing sex-ratio distorters.</title>
        <authorList>
            <person name="Culotta J."/>
            <person name="Lindsey A.R."/>
        </authorList>
    </citation>
    <scope>NUCLEOTIDE SEQUENCE [LARGE SCALE GENOMIC DNA]</scope>
    <source>
        <strain evidence="1 2">KSX58</strain>
    </source>
</reference>